<evidence type="ECO:0000313" key="2">
    <source>
        <dbReference type="EMBL" id="RZC49731.1"/>
    </source>
</evidence>
<evidence type="ECO:0000256" key="1">
    <source>
        <dbReference type="SAM" id="MobiDB-lite"/>
    </source>
</evidence>
<organism evidence="2 3">
    <name type="scientific">Papaver somniferum</name>
    <name type="common">Opium poppy</name>
    <dbReference type="NCBI Taxonomy" id="3469"/>
    <lineage>
        <taxon>Eukaryota</taxon>
        <taxon>Viridiplantae</taxon>
        <taxon>Streptophyta</taxon>
        <taxon>Embryophyta</taxon>
        <taxon>Tracheophyta</taxon>
        <taxon>Spermatophyta</taxon>
        <taxon>Magnoliopsida</taxon>
        <taxon>Ranunculales</taxon>
        <taxon>Papaveraceae</taxon>
        <taxon>Papaveroideae</taxon>
        <taxon>Papaver</taxon>
    </lineage>
</organism>
<evidence type="ECO:0000313" key="3">
    <source>
        <dbReference type="Proteomes" id="UP000316621"/>
    </source>
</evidence>
<name>A0A4Y7IPT6_PAPSO</name>
<gene>
    <name evidence="2" type="ORF">C5167_018159</name>
</gene>
<reference evidence="2 3" key="1">
    <citation type="journal article" date="2018" name="Science">
        <title>The opium poppy genome and morphinan production.</title>
        <authorList>
            <person name="Guo L."/>
            <person name="Winzer T."/>
            <person name="Yang X."/>
            <person name="Li Y."/>
            <person name="Ning Z."/>
            <person name="He Z."/>
            <person name="Teodor R."/>
            <person name="Lu Y."/>
            <person name="Bowser T.A."/>
            <person name="Graham I.A."/>
            <person name="Ye K."/>
        </authorList>
    </citation>
    <scope>NUCLEOTIDE SEQUENCE [LARGE SCALE GENOMIC DNA]</scope>
    <source>
        <strain evidence="3">cv. HN1</strain>
        <tissue evidence="2">Leaves</tissue>
    </source>
</reference>
<protein>
    <submittedName>
        <fullName evidence="2">Uncharacterized protein</fullName>
    </submittedName>
</protein>
<sequence length="235" mass="25754">MVKSIDVDPNTKVDVFLCTVRDIFGIPEAVPISMKYHIFFSPETSKLVDVTPAYESLKFIIQPGLMLHHFYVEENVVEDDIDTYSNAPRCSRSAGYSGAVQSPPTGVEIPVKPSAHVHVGGSSSHAQSSSQALVLNPIPTRKSNKRSVMDRDDPVNAVTVGGHVGRTSSTNSSHVNDLVSIRNQKLLVQNKRVETGYFSLAVADLNPVNGVSYHRASILEERDTQLLPLVLYELL</sequence>
<feature type="region of interest" description="Disordered" evidence="1">
    <location>
        <begin position="153"/>
        <end position="173"/>
    </location>
</feature>
<dbReference type="Proteomes" id="UP000316621">
    <property type="component" value="Chromosome 2"/>
</dbReference>
<dbReference type="EMBL" id="CM010716">
    <property type="protein sequence ID" value="RZC49731.1"/>
    <property type="molecule type" value="Genomic_DNA"/>
</dbReference>
<dbReference type="Gramene" id="RZC49731">
    <property type="protein sequence ID" value="RZC49731"/>
    <property type="gene ID" value="C5167_018159"/>
</dbReference>
<proteinExistence type="predicted"/>
<keyword evidence="3" id="KW-1185">Reference proteome</keyword>
<accession>A0A4Y7IPT6</accession>
<dbReference type="AlphaFoldDB" id="A0A4Y7IPT6"/>